<gene>
    <name evidence="9" type="ORF">TVAG_443720</name>
</gene>
<keyword evidence="4" id="KW-0964">Secreted</keyword>
<dbReference type="InParanoid" id="A2ETZ6"/>
<protein>
    <submittedName>
        <fullName evidence="9">Polymorphic outer membrane protein, putative</fullName>
    </submittedName>
</protein>
<dbReference type="KEGG" id="tva:4761732"/>
<proteinExistence type="predicted"/>
<dbReference type="AlphaFoldDB" id="A2ETZ6"/>
<dbReference type="VEuPathDB" id="TrichDB:TVAGG3_0235190"/>
<dbReference type="Proteomes" id="UP000001542">
    <property type="component" value="Unassembled WGS sequence"/>
</dbReference>
<dbReference type="RefSeq" id="XP_001316107.1">
    <property type="nucleotide sequence ID" value="XM_001316072.1"/>
</dbReference>
<keyword evidence="6 8" id="KW-0472">Membrane</keyword>
<comment type="subcellular location">
    <subcellularLocation>
        <location evidence="1">Cell envelope</location>
    </subcellularLocation>
    <subcellularLocation>
        <location evidence="2">Cell outer membrane</location>
    </subcellularLocation>
    <subcellularLocation>
        <location evidence="3">Secreted</location>
    </subcellularLocation>
</comment>
<keyword evidence="10" id="KW-1185">Reference proteome</keyword>
<dbReference type="InterPro" id="IPR003368">
    <property type="entry name" value="POMP_repeat"/>
</dbReference>
<evidence type="ECO:0000256" key="4">
    <source>
        <dbReference type="ARBA" id="ARBA00022525"/>
    </source>
</evidence>
<name>A2ETZ6_TRIV3</name>
<evidence type="ECO:0000313" key="9">
    <source>
        <dbReference type="EMBL" id="EAY03884.1"/>
    </source>
</evidence>
<sequence>MNHTIRSLLLYDSISASPIFSVRSHKNLDILSSQFSRISSNVIFSSGKFPSITIEKSNFRNVIDTAIKLSQDNYTISQNSIRDQHNFLKLYHTAFVHCSTTNSNHEGGAIYSEVCPVEINNCLFICCFAKSSGGAIRAERASNSTITSCVFSNNTAEYLGGAICFSVIFELKLANTNFTYNRAIYYSGTVALMNCDAPSISECIDYDSRSQSGGAWYINNGESEFTLVTFIGMTVDAIHSLKFAICGIFTCNFQLSKVTSIHWNSIFQLTVSESVFDLPQDQAISIISRPTDKPTISNCHFGMSVELDLSRQIPQIPIEVPEKVRIELVKKDEKQYAESLVIIQNNQYNDAYEGNEGKSYSRLTYYLTCLCLMLLTVALNFKINRRPDEKKGVLGQLNNYTPGLIGENKAELYNKNLFPQIQTP</sequence>
<keyword evidence="7" id="KW-0998">Cell outer membrane</keyword>
<feature type="transmembrane region" description="Helical" evidence="8">
    <location>
        <begin position="363"/>
        <end position="381"/>
    </location>
</feature>
<evidence type="ECO:0000256" key="6">
    <source>
        <dbReference type="ARBA" id="ARBA00023136"/>
    </source>
</evidence>
<dbReference type="SUPFAM" id="SSF51126">
    <property type="entry name" value="Pectin lyase-like"/>
    <property type="match status" value="1"/>
</dbReference>
<dbReference type="NCBIfam" id="TIGR01376">
    <property type="entry name" value="POMP_repeat"/>
    <property type="match status" value="1"/>
</dbReference>
<dbReference type="EMBL" id="DS113491">
    <property type="protein sequence ID" value="EAY03884.1"/>
    <property type="molecule type" value="Genomic_DNA"/>
</dbReference>
<evidence type="ECO:0000256" key="7">
    <source>
        <dbReference type="ARBA" id="ARBA00023237"/>
    </source>
</evidence>
<evidence type="ECO:0000256" key="2">
    <source>
        <dbReference type="ARBA" id="ARBA00004442"/>
    </source>
</evidence>
<evidence type="ECO:0000256" key="1">
    <source>
        <dbReference type="ARBA" id="ARBA00004196"/>
    </source>
</evidence>
<organism evidence="9 10">
    <name type="scientific">Trichomonas vaginalis (strain ATCC PRA-98 / G3)</name>
    <dbReference type="NCBI Taxonomy" id="412133"/>
    <lineage>
        <taxon>Eukaryota</taxon>
        <taxon>Metamonada</taxon>
        <taxon>Parabasalia</taxon>
        <taxon>Trichomonadida</taxon>
        <taxon>Trichomonadidae</taxon>
        <taxon>Trichomonas</taxon>
    </lineage>
</organism>
<evidence type="ECO:0000256" key="5">
    <source>
        <dbReference type="ARBA" id="ARBA00022729"/>
    </source>
</evidence>
<dbReference type="GO" id="GO:0005576">
    <property type="term" value="C:extracellular region"/>
    <property type="evidence" value="ECO:0007669"/>
    <property type="project" value="UniProtKB-SubCell"/>
</dbReference>
<keyword evidence="8" id="KW-0812">Transmembrane</keyword>
<reference evidence="9" key="2">
    <citation type="journal article" date="2007" name="Science">
        <title>Draft genome sequence of the sexually transmitted pathogen Trichomonas vaginalis.</title>
        <authorList>
            <person name="Carlton J.M."/>
            <person name="Hirt R.P."/>
            <person name="Silva J.C."/>
            <person name="Delcher A.L."/>
            <person name="Schatz M."/>
            <person name="Zhao Q."/>
            <person name="Wortman J.R."/>
            <person name="Bidwell S.L."/>
            <person name="Alsmark U.C.M."/>
            <person name="Besteiro S."/>
            <person name="Sicheritz-Ponten T."/>
            <person name="Noel C.J."/>
            <person name="Dacks J.B."/>
            <person name="Foster P.G."/>
            <person name="Simillion C."/>
            <person name="Van de Peer Y."/>
            <person name="Miranda-Saavedra D."/>
            <person name="Barton G.J."/>
            <person name="Westrop G.D."/>
            <person name="Mueller S."/>
            <person name="Dessi D."/>
            <person name="Fiori P.L."/>
            <person name="Ren Q."/>
            <person name="Paulsen I."/>
            <person name="Zhang H."/>
            <person name="Bastida-Corcuera F.D."/>
            <person name="Simoes-Barbosa A."/>
            <person name="Brown M.T."/>
            <person name="Hayes R.D."/>
            <person name="Mukherjee M."/>
            <person name="Okumura C.Y."/>
            <person name="Schneider R."/>
            <person name="Smith A.J."/>
            <person name="Vanacova S."/>
            <person name="Villalvazo M."/>
            <person name="Haas B.J."/>
            <person name="Pertea M."/>
            <person name="Feldblyum T.V."/>
            <person name="Utterback T.R."/>
            <person name="Shu C.L."/>
            <person name="Osoegawa K."/>
            <person name="de Jong P.J."/>
            <person name="Hrdy I."/>
            <person name="Horvathova L."/>
            <person name="Zubacova Z."/>
            <person name="Dolezal P."/>
            <person name="Malik S.B."/>
            <person name="Logsdon J.M. Jr."/>
            <person name="Henze K."/>
            <person name="Gupta A."/>
            <person name="Wang C.C."/>
            <person name="Dunne R.L."/>
            <person name="Upcroft J.A."/>
            <person name="Upcroft P."/>
            <person name="White O."/>
            <person name="Salzberg S.L."/>
            <person name="Tang P."/>
            <person name="Chiu C.-H."/>
            <person name="Lee Y.-S."/>
            <person name="Embley T.M."/>
            <person name="Coombs G.H."/>
            <person name="Mottram J.C."/>
            <person name="Tachezy J."/>
            <person name="Fraser-Liggett C.M."/>
            <person name="Johnson P.J."/>
        </authorList>
    </citation>
    <scope>NUCLEOTIDE SEQUENCE [LARGE SCALE GENOMIC DNA]</scope>
    <source>
        <strain evidence="9">G3</strain>
    </source>
</reference>
<keyword evidence="5" id="KW-0732">Signal</keyword>
<evidence type="ECO:0000313" key="10">
    <source>
        <dbReference type="Proteomes" id="UP000001542"/>
    </source>
</evidence>
<dbReference type="SMR" id="A2ETZ6"/>
<keyword evidence="8" id="KW-1133">Transmembrane helix</keyword>
<reference evidence="9" key="1">
    <citation type="submission" date="2006-10" db="EMBL/GenBank/DDBJ databases">
        <authorList>
            <person name="Amadeo P."/>
            <person name="Zhao Q."/>
            <person name="Wortman J."/>
            <person name="Fraser-Liggett C."/>
            <person name="Carlton J."/>
        </authorList>
    </citation>
    <scope>NUCLEOTIDE SEQUENCE</scope>
    <source>
        <strain evidence="9">G3</strain>
    </source>
</reference>
<evidence type="ECO:0000256" key="8">
    <source>
        <dbReference type="SAM" id="Phobius"/>
    </source>
</evidence>
<evidence type="ECO:0000256" key="3">
    <source>
        <dbReference type="ARBA" id="ARBA00004613"/>
    </source>
</evidence>
<accession>A2ETZ6</accession>
<dbReference type="VEuPathDB" id="TrichDB:TVAG_443720"/>
<dbReference type="Pfam" id="PF02415">
    <property type="entry name" value="Chlam_PMP"/>
    <property type="match status" value="1"/>
</dbReference>
<dbReference type="InterPro" id="IPR011050">
    <property type="entry name" value="Pectin_lyase_fold/virulence"/>
</dbReference>